<evidence type="ECO:0000313" key="5">
    <source>
        <dbReference type="EMBL" id="SNB51744.1"/>
    </source>
</evidence>
<dbReference type="EMBL" id="FYEH01000001">
    <property type="protein sequence ID" value="SNB51744.1"/>
    <property type="molecule type" value="Genomic_DNA"/>
</dbReference>
<dbReference type="PANTHER" id="PTHR43464">
    <property type="entry name" value="METHYLTRANSFERASE"/>
    <property type="match status" value="1"/>
</dbReference>
<dbReference type="Proteomes" id="UP000197065">
    <property type="component" value="Unassembled WGS sequence"/>
</dbReference>
<dbReference type="GO" id="GO:0032259">
    <property type="term" value="P:methylation"/>
    <property type="evidence" value="ECO:0007669"/>
    <property type="project" value="UniProtKB-KW"/>
</dbReference>
<dbReference type="AlphaFoldDB" id="A0A212PXL1"/>
<keyword evidence="3" id="KW-0949">S-adenosyl-L-methionine</keyword>
<sequence>MARSATSNPRDLLAAAQELHAKGEFDEALSSYEAALAAEPRLKAARLGMTSILEMARADGFNATLWRRLAASLADRDANHQALARASAHQIRLRHRLDQVRRLDDPSGAQLLAALAAEPLVTDFLSRTVNLDPAMERFLILVRRHLLFKAEMAHPALAAALARQCFNAEYSLWAEPDEEARAAEIATALDPEAIDPEALVRVALYCRLASLPVAAVLDGRPLLGWPDWLRPLIVATLKNPLEEEAIAAELQSFAPIENAISRRVQSMYEASPYPRWITLPPLPEIDLLTELARRFPFMQAPSQPEAGRLRVLSAGCGTGQHPLSLARNYRRVEVTAFDLSRASLAYAIRQARGLRIQNVTFLHGDILNVAALERRFDVIESVGVIHHMDDPKAGLRALAGVLEPGGVIRLGLYSEAARRQIVKARARIAALGLADGGPASIRRFRHLLFTDPTFADLADLAGWDDFYATSAARDLMFHVQEHRYDVPGIADLLASAGLCFLGFEFIAGFSGSVAPAARVRALYRQTFPDEPTCSDLGHWATLEARQPEIFQGFTLWAQKPRS</sequence>
<keyword evidence="1 5" id="KW-0489">Methyltransferase</keyword>
<evidence type="ECO:0000313" key="6">
    <source>
        <dbReference type="Proteomes" id="UP000197065"/>
    </source>
</evidence>
<protein>
    <submittedName>
        <fullName evidence="5">Methyltransferase domain-containing protein</fullName>
    </submittedName>
</protein>
<dbReference type="PANTHER" id="PTHR43464:SF19">
    <property type="entry name" value="UBIQUINONE BIOSYNTHESIS O-METHYLTRANSFERASE, MITOCHONDRIAL"/>
    <property type="match status" value="1"/>
</dbReference>
<evidence type="ECO:0000259" key="4">
    <source>
        <dbReference type="Pfam" id="PF13649"/>
    </source>
</evidence>
<evidence type="ECO:0000256" key="1">
    <source>
        <dbReference type="ARBA" id="ARBA00022603"/>
    </source>
</evidence>
<keyword evidence="2 5" id="KW-0808">Transferase</keyword>
<feature type="domain" description="Methyltransferase" evidence="4">
    <location>
        <begin position="311"/>
        <end position="406"/>
    </location>
</feature>
<dbReference type="CDD" id="cd02440">
    <property type="entry name" value="AdoMet_MTases"/>
    <property type="match status" value="1"/>
</dbReference>
<dbReference type="SUPFAM" id="SSF53335">
    <property type="entry name" value="S-adenosyl-L-methionine-dependent methyltransferases"/>
    <property type="match status" value="1"/>
</dbReference>
<dbReference type="Pfam" id="PF13649">
    <property type="entry name" value="Methyltransf_25"/>
    <property type="match status" value="1"/>
</dbReference>
<dbReference type="RefSeq" id="WP_088559466.1">
    <property type="nucleotide sequence ID" value="NZ_FYEH01000001.1"/>
</dbReference>
<dbReference type="OrthoDB" id="649979at2"/>
<accession>A0A212PXL1</accession>
<evidence type="ECO:0000256" key="3">
    <source>
        <dbReference type="ARBA" id="ARBA00022691"/>
    </source>
</evidence>
<proteinExistence type="predicted"/>
<reference evidence="5 6" key="1">
    <citation type="submission" date="2017-06" db="EMBL/GenBank/DDBJ databases">
        <authorList>
            <person name="Kim H.J."/>
            <person name="Triplett B.A."/>
        </authorList>
    </citation>
    <scope>NUCLEOTIDE SEQUENCE [LARGE SCALE GENOMIC DNA]</scope>
    <source>
        <strain evidence="5 6">B29T1</strain>
    </source>
</reference>
<organism evidence="5 6">
    <name type="scientific">Arboricoccus pini</name>
    <dbReference type="NCBI Taxonomy" id="1963835"/>
    <lineage>
        <taxon>Bacteria</taxon>
        <taxon>Pseudomonadati</taxon>
        <taxon>Pseudomonadota</taxon>
        <taxon>Alphaproteobacteria</taxon>
        <taxon>Geminicoccales</taxon>
        <taxon>Geminicoccaceae</taxon>
        <taxon>Arboricoccus</taxon>
    </lineage>
</organism>
<keyword evidence="6" id="KW-1185">Reference proteome</keyword>
<gene>
    <name evidence="5" type="ORF">SAMN07250955_101128</name>
</gene>
<name>A0A212PXL1_9PROT</name>
<dbReference type="InterPro" id="IPR029063">
    <property type="entry name" value="SAM-dependent_MTases_sf"/>
</dbReference>
<evidence type="ECO:0000256" key="2">
    <source>
        <dbReference type="ARBA" id="ARBA00022679"/>
    </source>
</evidence>
<dbReference type="GO" id="GO:0008168">
    <property type="term" value="F:methyltransferase activity"/>
    <property type="evidence" value="ECO:0007669"/>
    <property type="project" value="UniProtKB-KW"/>
</dbReference>
<dbReference type="InterPro" id="IPR041698">
    <property type="entry name" value="Methyltransf_25"/>
</dbReference>
<dbReference type="Gene3D" id="3.40.50.150">
    <property type="entry name" value="Vaccinia Virus protein VP39"/>
    <property type="match status" value="1"/>
</dbReference>